<feature type="region of interest" description="Disordered" evidence="4">
    <location>
        <begin position="1"/>
        <end position="21"/>
    </location>
</feature>
<reference evidence="6 7" key="1">
    <citation type="journal article" date="2022" name="IScience">
        <title>An ultrasensitive nanofiber-based assay for enzymatic hydrolysis and deep-sea microbial degradation of cellulose.</title>
        <authorList>
            <person name="Tsudome M."/>
            <person name="Tachioka M."/>
            <person name="Miyazaki M."/>
            <person name="Uchimura K."/>
            <person name="Tsuda M."/>
            <person name="Takaki Y."/>
            <person name="Deguchi S."/>
        </authorList>
    </citation>
    <scope>NUCLEOTIDE SEQUENCE [LARGE SCALE GENOMIC DNA]</scope>
    <source>
        <strain evidence="6 7">GE09</strain>
    </source>
</reference>
<dbReference type="EMBL" id="AP023086">
    <property type="protein sequence ID" value="BCD98776.1"/>
    <property type="molecule type" value="Genomic_DNA"/>
</dbReference>
<dbReference type="InterPro" id="IPR043128">
    <property type="entry name" value="Rev_trsase/Diguanyl_cyclase"/>
</dbReference>
<dbReference type="Gene3D" id="3.30.70.270">
    <property type="match status" value="1"/>
</dbReference>
<dbReference type="SMART" id="SM00267">
    <property type="entry name" value="GGDEF"/>
    <property type="match status" value="1"/>
</dbReference>
<comment type="cofactor">
    <cofactor evidence="1">
        <name>Mg(2+)</name>
        <dbReference type="ChEBI" id="CHEBI:18420"/>
    </cofactor>
</comment>
<dbReference type="KEGG" id="marq:MARGE09_P2977"/>
<dbReference type="GO" id="GO:0052621">
    <property type="term" value="F:diguanylate cyclase activity"/>
    <property type="evidence" value="ECO:0007669"/>
    <property type="project" value="UniProtKB-EC"/>
</dbReference>
<gene>
    <name evidence="6" type="ORF">MARGE09_P2977</name>
</gene>
<dbReference type="InterPro" id="IPR029787">
    <property type="entry name" value="Nucleotide_cyclase"/>
</dbReference>
<dbReference type="EC" id="2.7.7.65" evidence="2"/>
<protein>
    <recommendedName>
        <fullName evidence="2">diguanylate cyclase</fullName>
        <ecNumber evidence="2">2.7.7.65</ecNumber>
    </recommendedName>
</protein>
<dbReference type="GO" id="GO:0005886">
    <property type="term" value="C:plasma membrane"/>
    <property type="evidence" value="ECO:0007669"/>
    <property type="project" value="TreeGrafter"/>
</dbReference>
<dbReference type="RefSeq" id="WP_236983342.1">
    <property type="nucleotide sequence ID" value="NZ_AP023086.1"/>
</dbReference>
<evidence type="ECO:0000256" key="3">
    <source>
        <dbReference type="ARBA" id="ARBA00034247"/>
    </source>
</evidence>
<feature type="domain" description="GGDEF" evidence="5">
    <location>
        <begin position="166"/>
        <end position="298"/>
    </location>
</feature>
<name>A0AAN2BL95_9GAMM</name>
<evidence type="ECO:0000256" key="1">
    <source>
        <dbReference type="ARBA" id="ARBA00001946"/>
    </source>
</evidence>
<accession>A0AAN2BL95</accession>
<feature type="compositionally biased region" description="Polar residues" evidence="4">
    <location>
        <begin position="1"/>
        <end position="12"/>
    </location>
</feature>
<dbReference type="FunFam" id="3.30.70.270:FF:000001">
    <property type="entry name" value="Diguanylate cyclase domain protein"/>
    <property type="match status" value="1"/>
</dbReference>
<evidence type="ECO:0000256" key="4">
    <source>
        <dbReference type="SAM" id="MobiDB-lite"/>
    </source>
</evidence>
<dbReference type="CDD" id="cd01949">
    <property type="entry name" value="GGDEF"/>
    <property type="match status" value="1"/>
</dbReference>
<evidence type="ECO:0000256" key="2">
    <source>
        <dbReference type="ARBA" id="ARBA00012528"/>
    </source>
</evidence>
<keyword evidence="7" id="KW-1185">Reference proteome</keyword>
<evidence type="ECO:0000259" key="5">
    <source>
        <dbReference type="PROSITE" id="PS50887"/>
    </source>
</evidence>
<dbReference type="InterPro" id="IPR050469">
    <property type="entry name" value="Diguanylate_Cyclase"/>
</dbReference>
<dbReference type="GO" id="GO:1902201">
    <property type="term" value="P:negative regulation of bacterial-type flagellum-dependent cell motility"/>
    <property type="evidence" value="ECO:0007669"/>
    <property type="project" value="TreeGrafter"/>
</dbReference>
<dbReference type="SUPFAM" id="SSF55073">
    <property type="entry name" value="Nucleotide cyclase"/>
    <property type="match status" value="1"/>
</dbReference>
<evidence type="ECO:0000313" key="6">
    <source>
        <dbReference type="EMBL" id="BCD98776.1"/>
    </source>
</evidence>
<comment type="catalytic activity">
    <reaction evidence="3">
        <text>2 GTP = 3',3'-c-di-GMP + 2 diphosphate</text>
        <dbReference type="Rhea" id="RHEA:24898"/>
        <dbReference type="ChEBI" id="CHEBI:33019"/>
        <dbReference type="ChEBI" id="CHEBI:37565"/>
        <dbReference type="ChEBI" id="CHEBI:58805"/>
        <dbReference type="EC" id="2.7.7.65"/>
    </reaction>
</comment>
<dbReference type="PROSITE" id="PS50887">
    <property type="entry name" value="GGDEF"/>
    <property type="match status" value="1"/>
</dbReference>
<dbReference type="PANTHER" id="PTHR45138">
    <property type="entry name" value="REGULATORY COMPONENTS OF SENSORY TRANSDUCTION SYSTEM"/>
    <property type="match status" value="1"/>
</dbReference>
<dbReference type="Pfam" id="PF00990">
    <property type="entry name" value="GGDEF"/>
    <property type="match status" value="1"/>
</dbReference>
<dbReference type="InterPro" id="IPR000160">
    <property type="entry name" value="GGDEF_dom"/>
</dbReference>
<dbReference type="GO" id="GO:0043709">
    <property type="term" value="P:cell adhesion involved in single-species biofilm formation"/>
    <property type="evidence" value="ECO:0007669"/>
    <property type="project" value="TreeGrafter"/>
</dbReference>
<dbReference type="PANTHER" id="PTHR45138:SF9">
    <property type="entry name" value="DIGUANYLATE CYCLASE DGCM-RELATED"/>
    <property type="match status" value="1"/>
</dbReference>
<organism evidence="6 7">
    <name type="scientific">Marinagarivorans cellulosilyticus</name>
    <dbReference type="NCBI Taxonomy" id="2721545"/>
    <lineage>
        <taxon>Bacteria</taxon>
        <taxon>Pseudomonadati</taxon>
        <taxon>Pseudomonadota</taxon>
        <taxon>Gammaproteobacteria</taxon>
        <taxon>Cellvibrionales</taxon>
        <taxon>Cellvibrionaceae</taxon>
        <taxon>Marinagarivorans</taxon>
    </lineage>
</organism>
<dbReference type="AlphaFoldDB" id="A0AAN2BL95"/>
<sequence length="312" mass="34416">MVSLTQPSAAQHNENHKDSKRAMIKPPLARWQLKLNTSLDVRDVLTTFFNGITTQVPCASLRYHNPVKKITLELGAAKLHSAKYGLKASGYDLGEIVFTRSDQFSESDLQQLEDGLSAVFYPLRNALLYKEALDSSLRDPLTELANRAAFELAVKRELGMAKRHNQLLSMIVIDVDHFKAVNDSAGHHAGDMLLKHIAQTLKSTLRETDQVFRFGGEEFVILLANANLKAAELVAERARDAVEKSAINTNKNAIGATVSMGISAFSAEDGRDSLFERADEALYLAKSTGRNCIRTEWDLLNTSITTNSKAGI</sequence>
<proteinExistence type="predicted"/>
<dbReference type="NCBIfam" id="TIGR00254">
    <property type="entry name" value="GGDEF"/>
    <property type="match status" value="1"/>
</dbReference>
<dbReference type="Proteomes" id="UP001320119">
    <property type="component" value="Chromosome"/>
</dbReference>
<evidence type="ECO:0000313" key="7">
    <source>
        <dbReference type="Proteomes" id="UP001320119"/>
    </source>
</evidence>